<keyword evidence="3" id="KW-1185">Reference proteome</keyword>
<evidence type="ECO:0000313" key="2">
    <source>
        <dbReference type="EMBL" id="QJF50759.1"/>
    </source>
</evidence>
<organism evidence="2 3">
    <name type="scientific">Roseobacter ponti</name>
    <dbReference type="NCBI Taxonomy" id="1891787"/>
    <lineage>
        <taxon>Bacteria</taxon>
        <taxon>Pseudomonadati</taxon>
        <taxon>Pseudomonadota</taxon>
        <taxon>Alphaproteobacteria</taxon>
        <taxon>Rhodobacterales</taxon>
        <taxon>Roseobacteraceae</taxon>
        <taxon>Roseobacter</taxon>
    </lineage>
</organism>
<evidence type="ECO:0000313" key="3">
    <source>
        <dbReference type="Proteomes" id="UP000503308"/>
    </source>
</evidence>
<dbReference type="EMBL" id="CP048788">
    <property type="protein sequence ID" value="QJF50759.1"/>
    <property type="molecule type" value="Genomic_DNA"/>
</dbReference>
<keyword evidence="1" id="KW-0812">Transmembrane</keyword>
<keyword evidence="1" id="KW-0472">Membrane</keyword>
<sequence length="144" mass="16461">MSKDYDPFDRPLEMLPCKDCKKNGTEGTFAWRRKQVGSNYSPSWDLLHWHGYSSTNHITTADPTPDAGLTLYGYQDNKSHVLEIWNKKNRIITETKKKLKKGTDFLLKLVLTILFVIGFGSMILDWLSGKAPPHLLPEGTYTTE</sequence>
<feature type="transmembrane region" description="Helical" evidence="1">
    <location>
        <begin position="105"/>
        <end position="127"/>
    </location>
</feature>
<dbReference type="Proteomes" id="UP000503308">
    <property type="component" value="Chromosome"/>
</dbReference>
<accession>A0A858SPJ1</accession>
<name>A0A858SPJ1_9RHOB</name>
<dbReference type="AlphaFoldDB" id="A0A858SPJ1"/>
<protein>
    <submittedName>
        <fullName evidence="2">Uncharacterized protein</fullName>
    </submittedName>
</protein>
<proteinExistence type="predicted"/>
<gene>
    <name evidence="2" type="ORF">G3256_06115</name>
</gene>
<evidence type="ECO:0000256" key="1">
    <source>
        <dbReference type="SAM" id="Phobius"/>
    </source>
</evidence>
<keyword evidence="1" id="KW-1133">Transmembrane helix</keyword>
<dbReference type="KEGG" id="rpon:G3256_06115"/>
<dbReference type="RefSeq" id="WP_169639974.1">
    <property type="nucleotide sequence ID" value="NZ_CP048788.1"/>
</dbReference>
<reference evidence="2 3" key="1">
    <citation type="submission" date="2020-02" db="EMBL/GenBank/DDBJ databases">
        <title>Genome sequence of Roseobacter ponti.</title>
        <authorList>
            <person name="Hollensteiner J."/>
            <person name="Schneider D."/>
            <person name="Poehlein A."/>
            <person name="Daniel R."/>
        </authorList>
    </citation>
    <scope>NUCLEOTIDE SEQUENCE [LARGE SCALE GENOMIC DNA]</scope>
    <source>
        <strain evidence="2 3">DSM 106830</strain>
    </source>
</reference>